<evidence type="ECO:0000256" key="1">
    <source>
        <dbReference type="ARBA" id="ARBA00001966"/>
    </source>
</evidence>
<sequence length="440" mass="50167">MANVLLTTRCNLKCPYCFAQEKLADGQRVSMALKDVEKVINFLSRSNHPFFRAMGGEPTLHPDFPSILEMALKHGMRVDVLSNATWPESYNDLFRRTSPRRVVFLLNIDQPGRYAPPVWQRIQNNLEALADRGTVTLSFNVFEKEPKDEYVLELAQKYRIDKIRMSLSLPVLGANNACLKLEDYKQMTPFIVDFVRRAQQRGVQVCMDNAVPLCMFTYEQAGELLLKKVIDLERNMSCRPVIDIGPDLRVWCCFCLSKMWNRHLDEFQNLEEIYDYYRRALALYQSRLYPLDECQTCAWRESWNCQGGCLTHTVLKHGELPLDPIAVEPDVPAWKDDAVLAMPDGVVMRRYDIPEESFAVVNQASGLELEVDASFKPLLTDLQGHYSAREIVDRFVGNGGSNASSPSPVEMMAQSALRKGADELLQALVQQGFLIERTPV</sequence>
<dbReference type="Gene3D" id="3.20.20.70">
    <property type="entry name" value="Aldolase class I"/>
    <property type="match status" value="1"/>
</dbReference>
<evidence type="ECO:0000256" key="4">
    <source>
        <dbReference type="ARBA" id="ARBA00023004"/>
    </source>
</evidence>
<evidence type="ECO:0000256" key="5">
    <source>
        <dbReference type="ARBA" id="ARBA00023014"/>
    </source>
</evidence>
<dbReference type="KEGG" id="orp:MOP44_21465"/>
<dbReference type="Proteomes" id="UP001059380">
    <property type="component" value="Chromosome"/>
</dbReference>
<dbReference type="InterPro" id="IPR058240">
    <property type="entry name" value="rSAM_sf"/>
</dbReference>
<dbReference type="GO" id="GO:0003824">
    <property type="term" value="F:catalytic activity"/>
    <property type="evidence" value="ECO:0007669"/>
    <property type="project" value="InterPro"/>
</dbReference>
<protein>
    <submittedName>
        <fullName evidence="7">Radical SAM protein</fullName>
    </submittedName>
</protein>
<organism evidence="7 8">
    <name type="scientific">Occallatibacter riparius</name>
    <dbReference type="NCBI Taxonomy" id="1002689"/>
    <lineage>
        <taxon>Bacteria</taxon>
        <taxon>Pseudomonadati</taxon>
        <taxon>Acidobacteriota</taxon>
        <taxon>Terriglobia</taxon>
        <taxon>Terriglobales</taxon>
        <taxon>Acidobacteriaceae</taxon>
        <taxon>Occallatibacter</taxon>
    </lineage>
</organism>
<dbReference type="SFLD" id="SFLDS00029">
    <property type="entry name" value="Radical_SAM"/>
    <property type="match status" value="1"/>
</dbReference>
<comment type="cofactor">
    <cofactor evidence="1">
        <name>[4Fe-4S] cluster</name>
        <dbReference type="ChEBI" id="CHEBI:49883"/>
    </cofactor>
</comment>
<evidence type="ECO:0000256" key="2">
    <source>
        <dbReference type="ARBA" id="ARBA00022691"/>
    </source>
</evidence>
<dbReference type="RefSeq" id="WP_260792460.1">
    <property type="nucleotide sequence ID" value="NZ_CP093313.1"/>
</dbReference>
<dbReference type="CDD" id="cd01335">
    <property type="entry name" value="Radical_SAM"/>
    <property type="match status" value="1"/>
</dbReference>
<keyword evidence="4" id="KW-0408">Iron</keyword>
<dbReference type="InterPro" id="IPR013785">
    <property type="entry name" value="Aldolase_TIM"/>
</dbReference>
<accession>A0A9J7BQB1</accession>
<dbReference type="AlphaFoldDB" id="A0A9J7BQB1"/>
<keyword evidence="5" id="KW-0411">Iron-sulfur</keyword>
<gene>
    <name evidence="7" type="ORF">MOP44_21465</name>
</gene>
<evidence type="ECO:0000313" key="8">
    <source>
        <dbReference type="Proteomes" id="UP001059380"/>
    </source>
</evidence>
<name>A0A9J7BQB1_9BACT</name>
<dbReference type="EMBL" id="CP093313">
    <property type="protein sequence ID" value="UWZ83126.1"/>
    <property type="molecule type" value="Genomic_DNA"/>
</dbReference>
<reference evidence="7" key="1">
    <citation type="submission" date="2021-04" db="EMBL/GenBank/DDBJ databases">
        <title>Phylogenetic analysis of Acidobacteriaceae.</title>
        <authorList>
            <person name="Qiu L."/>
            <person name="Zhang Q."/>
        </authorList>
    </citation>
    <scope>NUCLEOTIDE SEQUENCE</scope>
    <source>
        <strain evidence="7">DSM 25168</strain>
    </source>
</reference>
<proteinExistence type="predicted"/>
<keyword evidence="8" id="KW-1185">Reference proteome</keyword>
<dbReference type="InterPro" id="IPR007197">
    <property type="entry name" value="rSAM"/>
</dbReference>
<keyword evidence="2" id="KW-0949">S-adenosyl-L-methionine</keyword>
<dbReference type="Pfam" id="PF04055">
    <property type="entry name" value="Radical_SAM"/>
    <property type="match status" value="1"/>
</dbReference>
<evidence type="ECO:0000256" key="3">
    <source>
        <dbReference type="ARBA" id="ARBA00022723"/>
    </source>
</evidence>
<dbReference type="SUPFAM" id="SSF102114">
    <property type="entry name" value="Radical SAM enzymes"/>
    <property type="match status" value="1"/>
</dbReference>
<dbReference type="PANTHER" id="PTHR11228:SF7">
    <property type="entry name" value="PQQA PEPTIDE CYCLASE"/>
    <property type="match status" value="1"/>
</dbReference>
<dbReference type="InterPro" id="IPR050377">
    <property type="entry name" value="Radical_SAM_PqqE_MftC-like"/>
</dbReference>
<feature type="domain" description="Radical SAM core" evidence="6">
    <location>
        <begin position="1"/>
        <end position="210"/>
    </location>
</feature>
<evidence type="ECO:0000259" key="6">
    <source>
        <dbReference type="PROSITE" id="PS51918"/>
    </source>
</evidence>
<dbReference type="SFLD" id="SFLDG01067">
    <property type="entry name" value="SPASM/twitch_domain_containing"/>
    <property type="match status" value="1"/>
</dbReference>
<dbReference type="PANTHER" id="PTHR11228">
    <property type="entry name" value="RADICAL SAM DOMAIN PROTEIN"/>
    <property type="match status" value="1"/>
</dbReference>
<keyword evidence="3" id="KW-0479">Metal-binding</keyword>
<evidence type="ECO:0000313" key="7">
    <source>
        <dbReference type="EMBL" id="UWZ83126.1"/>
    </source>
</evidence>
<dbReference type="GO" id="GO:0046872">
    <property type="term" value="F:metal ion binding"/>
    <property type="evidence" value="ECO:0007669"/>
    <property type="project" value="UniProtKB-KW"/>
</dbReference>
<dbReference type="PROSITE" id="PS51918">
    <property type="entry name" value="RADICAL_SAM"/>
    <property type="match status" value="1"/>
</dbReference>
<dbReference type="GO" id="GO:0051536">
    <property type="term" value="F:iron-sulfur cluster binding"/>
    <property type="evidence" value="ECO:0007669"/>
    <property type="project" value="UniProtKB-KW"/>
</dbReference>